<proteinExistence type="predicted"/>
<evidence type="ECO:0000256" key="1">
    <source>
        <dbReference type="SAM" id="MobiDB-lite"/>
    </source>
</evidence>
<organism evidence="2">
    <name type="scientific">Oryza australiensis</name>
    <dbReference type="NCBI Taxonomy" id="4532"/>
    <lineage>
        <taxon>Eukaryota</taxon>
        <taxon>Viridiplantae</taxon>
        <taxon>Streptophyta</taxon>
        <taxon>Embryophyta</taxon>
        <taxon>Tracheophyta</taxon>
        <taxon>Spermatophyta</taxon>
        <taxon>Magnoliopsida</taxon>
        <taxon>Liliopsida</taxon>
        <taxon>Poales</taxon>
        <taxon>Poaceae</taxon>
        <taxon>BOP clade</taxon>
        <taxon>Oryzoideae</taxon>
        <taxon>Oryzeae</taxon>
        <taxon>Oryzinae</taxon>
        <taxon>Oryza</taxon>
    </lineage>
</organism>
<protein>
    <submittedName>
        <fullName evidence="2">Uncharacterized protein</fullName>
    </submittedName>
</protein>
<accession>A0A1V1H786</accession>
<feature type="region of interest" description="Disordered" evidence="1">
    <location>
        <begin position="1"/>
        <end position="20"/>
    </location>
</feature>
<reference evidence="2" key="1">
    <citation type="submission" date="2009-05" db="EMBL/GenBank/DDBJ databases">
        <title>Oryza sativa Japonica Group genomic DNA, chromosome 6, BAC clone:KMK0024M20, cultivar:Khau Mac Kho.</title>
        <authorList>
            <person name="Matsumoto T."/>
            <person name="Wu J."/>
            <person name="Kanamori H."/>
        </authorList>
    </citation>
    <scope>NUCLEOTIDE SEQUENCE</scope>
    <source>
        <strain evidence="2">IRGC 100882</strain>
    </source>
</reference>
<name>A0A1V1H786_9ORYZ</name>
<dbReference type="AlphaFoldDB" id="A0A1V1H786"/>
<evidence type="ECO:0000313" key="2">
    <source>
        <dbReference type="EMBL" id="BAX25087.1"/>
    </source>
</evidence>
<sequence>MQGSGDNDSDHQDGYGAATRMTSSMGAEPRCIGGVTGQGNEVVVHGYNVKVATLVEVHMEIQIRARLKGAISYWEASRRRLLMWGVDRLVTASGMVPRGWLVVGYRL</sequence>
<dbReference type="EMBL" id="AP011472">
    <property type="protein sequence ID" value="BAX25087.1"/>
    <property type="molecule type" value="Genomic_DNA"/>
</dbReference>
<gene>
    <name evidence="2" type="primary">OA_ABa0037F23.22</name>
</gene>